<evidence type="ECO:0000313" key="15">
    <source>
        <dbReference type="EMBL" id="KAK7457132.1"/>
    </source>
</evidence>
<feature type="domain" description="Peptidase C54 catalytic" evidence="14">
    <location>
        <begin position="357"/>
        <end position="728"/>
    </location>
</feature>
<feature type="compositionally biased region" description="Low complexity" evidence="13">
    <location>
        <begin position="861"/>
        <end position="880"/>
    </location>
</feature>
<evidence type="ECO:0000256" key="2">
    <source>
        <dbReference type="ARBA" id="ARBA00004496"/>
    </source>
</evidence>
<reference evidence="15 16" key="1">
    <citation type="submission" date="2024-01" db="EMBL/GenBank/DDBJ databases">
        <title>A draft genome for the cacao thread blight pathogen Marasmiellus scandens.</title>
        <authorList>
            <person name="Baruah I.K."/>
            <person name="Leung J."/>
            <person name="Bukari Y."/>
            <person name="Amoako-Attah I."/>
            <person name="Meinhardt L.W."/>
            <person name="Bailey B.A."/>
            <person name="Cohen S.P."/>
        </authorList>
    </citation>
    <scope>NUCLEOTIDE SEQUENCE [LARGE SCALE GENOMIC DNA]</scope>
    <source>
        <strain evidence="15 16">GH-19</strain>
    </source>
</reference>
<feature type="compositionally biased region" description="Pro residues" evidence="13">
    <location>
        <begin position="700"/>
        <end position="711"/>
    </location>
</feature>
<evidence type="ECO:0000256" key="5">
    <source>
        <dbReference type="ARBA" id="ARBA00022490"/>
    </source>
</evidence>
<feature type="compositionally biased region" description="Low complexity" evidence="13">
    <location>
        <begin position="828"/>
        <end position="850"/>
    </location>
</feature>
<feature type="region of interest" description="Disordered" evidence="13">
    <location>
        <begin position="217"/>
        <end position="352"/>
    </location>
</feature>
<keyword evidence="8" id="KW-0788">Thiol protease</keyword>
<name>A0ABR1JF05_9AGAR</name>
<keyword evidence="6 15" id="KW-0645">Protease</keyword>
<feature type="compositionally biased region" description="Low complexity" evidence="13">
    <location>
        <begin position="1216"/>
        <end position="1225"/>
    </location>
</feature>
<feature type="compositionally biased region" description="Basic and acidic residues" evidence="13">
    <location>
        <begin position="720"/>
        <end position="734"/>
    </location>
</feature>
<feature type="region of interest" description="Disordered" evidence="13">
    <location>
        <begin position="1"/>
        <end position="127"/>
    </location>
</feature>
<dbReference type="GO" id="GO:0008233">
    <property type="term" value="F:peptidase activity"/>
    <property type="evidence" value="ECO:0007669"/>
    <property type="project" value="UniProtKB-KW"/>
</dbReference>
<feature type="region of interest" description="Disordered" evidence="13">
    <location>
        <begin position="380"/>
        <end position="482"/>
    </location>
</feature>
<keyword evidence="4" id="KW-0813">Transport</keyword>
<feature type="compositionally biased region" description="Low complexity" evidence="13">
    <location>
        <begin position="428"/>
        <end position="473"/>
    </location>
</feature>
<evidence type="ECO:0000256" key="8">
    <source>
        <dbReference type="ARBA" id="ARBA00022807"/>
    </source>
</evidence>
<feature type="compositionally biased region" description="Low complexity" evidence="13">
    <location>
        <begin position="1139"/>
        <end position="1166"/>
    </location>
</feature>
<feature type="region of interest" description="Disordered" evidence="13">
    <location>
        <begin position="139"/>
        <end position="180"/>
    </location>
</feature>
<keyword evidence="16" id="KW-1185">Reference proteome</keyword>
<comment type="catalytic activity">
    <reaction evidence="11">
        <text>[protein]-C-terminal L-amino acid-glycyl-phosphatidylethanolamide + H2O = [protein]-C-terminal L-amino acid-glycine + a 1,2-diacyl-sn-glycero-3-phosphoethanolamine</text>
        <dbReference type="Rhea" id="RHEA:67548"/>
        <dbReference type="Rhea" id="RHEA-COMP:17323"/>
        <dbReference type="Rhea" id="RHEA-COMP:17324"/>
        <dbReference type="ChEBI" id="CHEBI:15377"/>
        <dbReference type="ChEBI" id="CHEBI:64612"/>
        <dbReference type="ChEBI" id="CHEBI:172940"/>
        <dbReference type="ChEBI" id="CHEBI:172941"/>
    </reaction>
    <physiologicalReaction direction="left-to-right" evidence="11">
        <dbReference type="Rhea" id="RHEA:67549"/>
    </physiologicalReaction>
</comment>
<feature type="compositionally biased region" description="Low complexity" evidence="13">
    <location>
        <begin position="44"/>
        <end position="55"/>
    </location>
</feature>
<evidence type="ECO:0000256" key="7">
    <source>
        <dbReference type="ARBA" id="ARBA00022801"/>
    </source>
</evidence>
<feature type="domain" description="Peptidase C54 catalytic" evidence="14">
    <location>
        <begin position="903"/>
        <end position="956"/>
    </location>
</feature>
<feature type="compositionally biased region" description="Low complexity" evidence="13">
    <location>
        <begin position="150"/>
        <end position="171"/>
    </location>
</feature>
<keyword evidence="7" id="KW-0378">Hydrolase</keyword>
<feature type="compositionally biased region" description="Low complexity" evidence="13">
    <location>
        <begin position="745"/>
        <end position="815"/>
    </location>
</feature>
<dbReference type="PANTHER" id="PTHR22624:SF49">
    <property type="entry name" value="CYSTEINE PROTEASE"/>
    <property type="match status" value="1"/>
</dbReference>
<evidence type="ECO:0000259" key="14">
    <source>
        <dbReference type="Pfam" id="PF03416"/>
    </source>
</evidence>
<evidence type="ECO:0000313" key="16">
    <source>
        <dbReference type="Proteomes" id="UP001498398"/>
    </source>
</evidence>
<keyword evidence="10" id="KW-0072">Autophagy</keyword>
<evidence type="ECO:0000256" key="13">
    <source>
        <dbReference type="SAM" id="MobiDB-lite"/>
    </source>
</evidence>
<evidence type="ECO:0000256" key="9">
    <source>
        <dbReference type="ARBA" id="ARBA00022927"/>
    </source>
</evidence>
<comment type="caution">
    <text evidence="15">The sequence shown here is derived from an EMBL/GenBank/DDBJ whole genome shotgun (WGS) entry which is preliminary data.</text>
</comment>
<evidence type="ECO:0000256" key="3">
    <source>
        <dbReference type="ARBA" id="ARBA00010958"/>
    </source>
</evidence>
<evidence type="ECO:0000256" key="4">
    <source>
        <dbReference type="ARBA" id="ARBA00022448"/>
    </source>
</evidence>
<dbReference type="PANTHER" id="PTHR22624">
    <property type="entry name" value="CYSTEINE PROTEASE ATG4"/>
    <property type="match status" value="1"/>
</dbReference>
<dbReference type="InterPro" id="IPR046792">
    <property type="entry name" value="Peptidase_C54_cat"/>
</dbReference>
<dbReference type="InterPro" id="IPR005078">
    <property type="entry name" value="Peptidase_C54"/>
</dbReference>
<comment type="similarity">
    <text evidence="3">Belongs to the peptidase C54 family.</text>
</comment>
<evidence type="ECO:0000256" key="1">
    <source>
        <dbReference type="ARBA" id="ARBA00004329"/>
    </source>
</evidence>
<gene>
    <name evidence="15" type="primary">ATG4</name>
    <name evidence="15" type="ORF">VKT23_010432</name>
</gene>
<feature type="region of interest" description="Disordered" evidence="13">
    <location>
        <begin position="828"/>
        <end position="881"/>
    </location>
</feature>
<proteinExistence type="inferred from homology"/>
<dbReference type="Proteomes" id="UP001498398">
    <property type="component" value="Unassembled WGS sequence"/>
</dbReference>
<feature type="compositionally biased region" description="Basic residues" evidence="13">
    <location>
        <begin position="735"/>
        <end position="744"/>
    </location>
</feature>
<feature type="compositionally biased region" description="Low complexity" evidence="13">
    <location>
        <begin position="402"/>
        <end position="414"/>
    </location>
</feature>
<feature type="compositionally biased region" description="Acidic residues" evidence="13">
    <location>
        <begin position="978"/>
        <end position="1014"/>
    </location>
</feature>
<sequence>MSKQHSRHTPSPSSPTPTSNQSKLPKFLQKPSSRDRSRSVNDGSVSSPELSASSSKHPRRSKFLGGAPDKSVPEEPTTETDETPVIVEPSTASTPVSIPRSRPRTDPPSPSYASTSPSSRIGDLPTRLSGWFTHTFSSSTTDLSLPNLLSHPQSHPSNSTSTSSVSSPKSNRLTGASALLTAAKHGKGHLDKAMRYLLDSDATPDKCTDPIWLLGVQHPGYEPPPQVQQPPPSSFPQTGTLGRRGSVTGGTGSPPSSSFRPSSSSEHSHGHTRSKSRGGGGSSFLSQSQPASSSPSSSSFRNPSSSSATSSVSSSSATVQPSLYNSNISGSSTTSLTATAGGTKDPKHPGANWPPVFYADFTSKIWLTYRSHFTPIRDGRLGELQPPACEPILPPPPPHTPGSPRSGKTGSSIKSHGHHHKYNDSYKSDSSSSHYSSNNRGGGPSSPTSTSLSHTSASTGMTGSSTATTSTTSRRWNWGVPGLGGEKGWTSDSGWGCMLRTGQSLLANALLFMHLGRDWRRPPYPELTTSYATYVQIITWFLDTPDPAAPFSVHRMALAGKELGKDVGMWFGPSTAAGAIKTLVHAYPDAGMGVAVATDGVLYQTDVYAASHGSGGTGGYGKRGKGPTTWGHRPVLLLFGIRLGIEGVNPIYYDTIKLLYTFPQSVGIAGGRPSSSYYFVGSQADNLFYLDPHHARPAVPLRPPGSVPPGGPGTTNSDTPGKERDRDREKEEKKKKLKERKQHRSSSGGSWSSTQQQQPVPVPIPGTASPPVTSPTSPTRSSSGFHTPSSPSPLQQQYSSASGTSGSSRFSVSGSAGHGVGISAVERSGSVGSTSVSFSSSGQSYSQSPSRTDSPVSVSPSMSRNNTTSSNSNSNTTNMSDMDYSELIGADEVSASASASVVTDPLQVHYCTAYSAAELKTFHCERVRKMPMSGLDPSMLIGFLCRDEKEWVDLRRRVGELPKSILPILDEPPKWAADSDDNIGLESMSDDEDGLDMPEDEEDELVDPSLEGDVEVQGQGEGEGDADDDSEKYYDSRSRSGSASESPSSAGASQEGGGKQRERQRGRQRGKSEEVDTEEDPVDPITPGPANTRFEIPPMPKSGVKEEEEDKPFVEEDDDDIEDDWVDPSVSSSPPPSTRSPSQSRSVVPDVVPMTKTKSNGSTSGSIKKKKKKKEKQVPVPVPKVRTSSTHGVAKEKESFPFPVAAGGEDVPPEISHSYSSSSSSGALGDQEEVPPSSSSRISNWEGRMHTARARDGGRTQSGGVKGILTDDWVDSDRA</sequence>
<feature type="region of interest" description="Disordered" evidence="13">
    <location>
        <begin position="698"/>
        <end position="816"/>
    </location>
</feature>
<evidence type="ECO:0000256" key="12">
    <source>
        <dbReference type="ARBA" id="ARBA00030240"/>
    </source>
</evidence>
<feature type="compositionally biased region" description="Low complexity" evidence="13">
    <location>
        <begin position="253"/>
        <end position="265"/>
    </location>
</feature>
<evidence type="ECO:0000256" key="11">
    <source>
        <dbReference type="ARBA" id="ARBA00029362"/>
    </source>
</evidence>
<keyword evidence="5" id="KW-0963">Cytoplasm</keyword>
<dbReference type="Pfam" id="PF03416">
    <property type="entry name" value="Peptidase_C54"/>
    <property type="match status" value="2"/>
</dbReference>
<feature type="compositionally biased region" description="Pro residues" evidence="13">
    <location>
        <begin position="221"/>
        <end position="234"/>
    </location>
</feature>
<feature type="compositionally biased region" description="Basic and acidic residues" evidence="13">
    <location>
        <begin position="1058"/>
        <end position="1074"/>
    </location>
</feature>
<accession>A0ABR1JF05</accession>
<evidence type="ECO:0000256" key="10">
    <source>
        <dbReference type="ARBA" id="ARBA00023006"/>
    </source>
</evidence>
<feature type="compositionally biased region" description="Low complexity" evidence="13">
    <location>
        <begin position="235"/>
        <end position="246"/>
    </location>
</feature>
<evidence type="ECO:0000256" key="6">
    <source>
        <dbReference type="ARBA" id="ARBA00022670"/>
    </source>
</evidence>
<dbReference type="SUPFAM" id="SSF54001">
    <property type="entry name" value="Cysteine proteinases"/>
    <property type="match status" value="2"/>
</dbReference>
<feature type="compositionally biased region" description="Polar residues" evidence="13">
    <location>
        <begin position="851"/>
        <end position="860"/>
    </location>
</feature>
<feature type="compositionally biased region" description="Basic and acidic residues" evidence="13">
    <location>
        <begin position="1247"/>
        <end position="1258"/>
    </location>
</feature>
<feature type="compositionally biased region" description="Pro residues" evidence="13">
    <location>
        <begin position="388"/>
        <end position="401"/>
    </location>
</feature>
<feature type="compositionally biased region" description="Acidic residues" evidence="13">
    <location>
        <begin position="1106"/>
        <end position="1126"/>
    </location>
</feature>
<comment type="subcellular location">
    <subcellularLocation>
        <location evidence="2">Cytoplasm</location>
    </subcellularLocation>
    <subcellularLocation>
        <location evidence="1">Preautophagosomal structure</location>
    </subcellularLocation>
</comment>
<dbReference type="GO" id="GO:0006508">
    <property type="term" value="P:proteolysis"/>
    <property type="evidence" value="ECO:0007669"/>
    <property type="project" value="UniProtKB-KW"/>
</dbReference>
<dbReference type="EMBL" id="JBANRG010000020">
    <property type="protein sequence ID" value="KAK7457132.1"/>
    <property type="molecule type" value="Genomic_DNA"/>
</dbReference>
<keyword evidence="9" id="KW-0653">Protein transport</keyword>
<organism evidence="15 16">
    <name type="scientific">Marasmiellus scandens</name>
    <dbReference type="NCBI Taxonomy" id="2682957"/>
    <lineage>
        <taxon>Eukaryota</taxon>
        <taxon>Fungi</taxon>
        <taxon>Dikarya</taxon>
        <taxon>Basidiomycota</taxon>
        <taxon>Agaricomycotina</taxon>
        <taxon>Agaricomycetes</taxon>
        <taxon>Agaricomycetidae</taxon>
        <taxon>Agaricales</taxon>
        <taxon>Marasmiineae</taxon>
        <taxon>Omphalotaceae</taxon>
        <taxon>Marasmiellus</taxon>
    </lineage>
</organism>
<feature type="region of interest" description="Disordered" evidence="13">
    <location>
        <begin position="971"/>
        <end position="1279"/>
    </location>
</feature>
<feature type="compositionally biased region" description="Low complexity" evidence="13">
    <location>
        <begin position="283"/>
        <end position="343"/>
    </location>
</feature>
<feature type="compositionally biased region" description="Low complexity" evidence="13">
    <location>
        <begin position="1039"/>
        <end position="1053"/>
    </location>
</feature>
<protein>
    <recommendedName>
        <fullName evidence="12">Autophagy-related protein 4</fullName>
    </recommendedName>
</protein>
<dbReference type="InterPro" id="IPR038765">
    <property type="entry name" value="Papain-like_cys_pep_sf"/>
</dbReference>